<keyword evidence="3" id="KW-0732">Signal</keyword>
<evidence type="ECO:0000313" key="7">
    <source>
        <dbReference type="Proteomes" id="UP001520878"/>
    </source>
</evidence>
<dbReference type="PANTHER" id="PTHR30469">
    <property type="entry name" value="MULTIDRUG RESISTANCE PROTEIN MDTA"/>
    <property type="match status" value="1"/>
</dbReference>
<name>A0ABS8GC47_9ALTE</name>
<comment type="similarity">
    <text evidence="1">Belongs to the membrane fusion protein (MFP) (TC 8.A.1) family.</text>
</comment>
<dbReference type="Gene3D" id="1.10.287.470">
    <property type="entry name" value="Helix hairpin bin"/>
    <property type="match status" value="1"/>
</dbReference>
<dbReference type="InterPro" id="IPR058792">
    <property type="entry name" value="Beta-barrel_RND_2"/>
</dbReference>
<dbReference type="InterPro" id="IPR006143">
    <property type="entry name" value="RND_pump_MFP"/>
</dbReference>
<reference evidence="6 7" key="1">
    <citation type="submission" date="2021-10" db="EMBL/GenBank/DDBJ databases">
        <title>Draft genome of Aestuariibacter halophilus JC2043.</title>
        <authorList>
            <person name="Emsley S.A."/>
            <person name="Pfannmuller K.M."/>
            <person name="Ushijima B."/>
            <person name="Saw J.H."/>
            <person name="Videau P."/>
        </authorList>
    </citation>
    <scope>NUCLEOTIDE SEQUENCE [LARGE SCALE GENOMIC DNA]</scope>
    <source>
        <strain evidence="6 7">JC2043</strain>
    </source>
</reference>
<keyword evidence="2" id="KW-0175">Coiled coil</keyword>
<dbReference type="Pfam" id="PF25954">
    <property type="entry name" value="Beta-barrel_RND_2"/>
    <property type="match status" value="1"/>
</dbReference>
<evidence type="ECO:0000256" key="2">
    <source>
        <dbReference type="SAM" id="Coils"/>
    </source>
</evidence>
<feature type="domain" description="Multidrug resistance protein MdtA-like barrel-sandwich hybrid" evidence="4">
    <location>
        <begin position="55"/>
        <end position="173"/>
    </location>
</feature>
<feature type="coiled-coil region" evidence="2">
    <location>
        <begin position="88"/>
        <end position="115"/>
    </location>
</feature>
<dbReference type="PANTHER" id="PTHR30469:SF11">
    <property type="entry name" value="BLL4320 PROTEIN"/>
    <property type="match status" value="1"/>
</dbReference>
<dbReference type="Pfam" id="PF25917">
    <property type="entry name" value="BSH_RND"/>
    <property type="match status" value="1"/>
</dbReference>
<dbReference type="Gene3D" id="2.40.420.20">
    <property type="match status" value="1"/>
</dbReference>
<dbReference type="Gene3D" id="2.40.50.100">
    <property type="match status" value="1"/>
</dbReference>
<dbReference type="NCBIfam" id="TIGR01730">
    <property type="entry name" value="RND_mfp"/>
    <property type="match status" value="1"/>
</dbReference>
<evidence type="ECO:0000313" key="6">
    <source>
        <dbReference type="EMBL" id="MCC2617334.1"/>
    </source>
</evidence>
<evidence type="ECO:0000259" key="5">
    <source>
        <dbReference type="Pfam" id="PF25954"/>
    </source>
</evidence>
<evidence type="ECO:0000256" key="1">
    <source>
        <dbReference type="ARBA" id="ARBA00009477"/>
    </source>
</evidence>
<dbReference type="Proteomes" id="UP001520878">
    <property type="component" value="Unassembled WGS sequence"/>
</dbReference>
<proteinExistence type="inferred from homology"/>
<feature type="signal peptide" evidence="3">
    <location>
        <begin position="1"/>
        <end position="20"/>
    </location>
</feature>
<keyword evidence="7" id="KW-1185">Reference proteome</keyword>
<feature type="domain" description="CusB-like beta-barrel" evidence="5">
    <location>
        <begin position="187"/>
        <end position="261"/>
    </location>
</feature>
<protein>
    <submittedName>
        <fullName evidence="6">Efflux RND transporter periplasmic adaptor subunit</fullName>
    </submittedName>
</protein>
<feature type="chain" id="PRO_5045802000" evidence="3">
    <location>
        <begin position="21"/>
        <end position="341"/>
    </location>
</feature>
<dbReference type="Gene3D" id="2.40.30.170">
    <property type="match status" value="1"/>
</dbReference>
<dbReference type="EMBL" id="JAJEWP010000004">
    <property type="protein sequence ID" value="MCC2617334.1"/>
    <property type="molecule type" value="Genomic_DNA"/>
</dbReference>
<dbReference type="InterPro" id="IPR058625">
    <property type="entry name" value="MdtA-like_BSH"/>
</dbReference>
<dbReference type="RefSeq" id="WP_229161385.1">
    <property type="nucleotide sequence ID" value="NZ_JAJEWP010000004.1"/>
</dbReference>
<evidence type="ECO:0000256" key="3">
    <source>
        <dbReference type="SAM" id="SignalP"/>
    </source>
</evidence>
<comment type="caution">
    <text evidence="6">The sequence shown here is derived from an EMBL/GenBank/DDBJ whole genome shotgun (WGS) entry which is preliminary data.</text>
</comment>
<dbReference type="SUPFAM" id="SSF111369">
    <property type="entry name" value="HlyD-like secretion proteins"/>
    <property type="match status" value="1"/>
</dbReference>
<gene>
    <name evidence="6" type="ORF">LJ739_13860</name>
</gene>
<accession>A0ABS8GC47</accession>
<evidence type="ECO:0000259" key="4">
    <source>
        <dbReference type="Pfam" id="PF25917"/>
    </source>
</evidence>
<organism evidence="6 7">
    <name type="scientific">Fluctibacter halophilus</name>
    <dbReference type="NCBI Taxonomy" id="226011"/>
    <lineage>
        <taxon>Bacteria</taxon>
        <taxon>Pseudomonadati</taxon>
        <taxon>Pseudomonadota</taxon>
        <taxon>Gammaproteobacteria</taxon>
        <taxon>Alteromonadales</taxon>
        <taxon>Alteromonadaceae</taxon>
        <taxon>Fluctibacter</taxon>
    </lineage>
</organism>
<sequence length="341" mass="37194">MSRRPLTAMFMLCLMASSHAQQRGASATAVVTQPVAFESALQTTQIVGNAEALRSVALYPAVADRVVAVNFKPGQWVKQGDVLLALDARRQEVAVSRAEIRLKDAERRVQRLLDSKKQGAVAQSDLDDAITVRDLAAVDLREARIALADRSVIAPFDGVVGLTDIEVGDRINEQTLITTIDDRHQLYINFEAPESAAALLNQQTNVALQPWTDRQQTLVATLAQIDSRVSADDRTLKARALLDNPEDVYRPGMSFRVTLQTTGQNYAVVPEASLAWGATGAYVWLNAESKAKRVDVEIVQRLQGRILVKGDIPADGILIVEGIQRLRPGQAVVDTAVAEVR</sequence>